<dbReference type="InterPro" id="IPR017850">
    <property type="entry name" value="Alkaline_phosphatase_core_sf"/>
</dbReference>
<dbReference type="PANTHER" id="PTHR10151">
    <property type="entry name" value="ECTONUCLEOTIDE PYROPHOSPHATASE/PHOSPHODIESTERASE"/>
    <property type="match status" value="1"/>
</dbReference>
<accession>A0ABU0YRB0</accession>
<evidence type="ECO:0000313" key="2">
    <source>
        <dbReference type="Proteomes" id="UP001230156"/>
    </source>
</evidence>
<dbReference type="PANTHER" id="PTHR10151:SF120">
    <property type="entry name" value="BIS(5'-ADENOSYL)-TRIPHOSPHATASE"/>
    <property type="match status" value="1"/>
</dbReference>
<reference evidence="2" key="1">
    <citation type="submission" date="2023-08" db="EMBL/GenBank/DDBJ databases">
        <title>Rhodospirillaceae gen. nov., a novel taxon isolated from the Yangtze River Yuezi River estuary sludge.</title>
        <authorList>
            <person name="Ruan L."/>
        </authorList>
    </citation>
    <scope>NUCLEOTIDE SEQUENCE [LARGE SCALE GENOMIC DNA]</scope>
    <source>
        <strain evidence="2">R-7</strain>
    </source>
</reference>
<dbReference type="RefSeq" id="WP_379957185.1">
    <property type="nucleotide sequence ID" value="NZ_JAUYVI010000005.1"/>
</dbReference>
<sequence>MKPGSTLIVSFDGLRRDRATPERMPHLARFMAAGTDFSNSRSVFPSETRVAVASLVTGAAPGSHGVVANAFLHPQAIAGRPLQTGDPEDLRAADALGALLDRPSLGERLAAAGRKLAVVSTSSPGAAWIMHHRAAAFGHFSYSTYGAAFSNLTAEDRDGLARLGPIPAGGKPATARIEHATTVVIEHLYPKVDPDIAILWYSDPDATAHAFGIDAPETLAAQRGADTAFGRLIDWWRRGHGPENILVMSDHGQITGIEDVAPEAAMDGLGVDLLPGYYSSLYMTAPTPERIDAAVARLVAQPWCGLVFVNPQDGIEPPEGSLDARLVGSGHRRSATIGVVLRASAPQGPDAQAPGHCLFAKDIEPGGGIHGGLHREELANVLAAAGPAFRGGFRSETPCWLPDVAPTLLSLLGIPCPDVDGRVLTEALGRGGDAPEIARRRLSAGRGGHEQHVEQWLVGGRAITDHAWSTRAGDIGR</sequence>
<keyword evidence="2" id="KW-1185">Reference proteome</keyword>
<dbReference type="SUPFAM" id="SSF53649">
    <property type="entry name" value="Alkaline phosphatase-like"/>
    <property type="match status" value="1"/>
</dbReference>
<dbReference type="EMBL" id="JAUYVI010000005">
    <property type="protein sequence ID" value="MDQ7249323.1"/>
    <property type="molecule type" value="Genomic_DNA"/>
</dbReference>
<gene>
    <name evidence="1" type="ORF">Q8A70_16670</name>
</gene>
<dbReference type="Gene3D" id="3.40.720.10">
    <property type="entry name" value="Alkaline Phosphatase, subunit A"/>
    <property type="match status" value="2"/>
</dbReference>
<organism evidence="1 2">
    <name type="scientific">Dongia sedimenti</name>
    <dbReference type="NCBI Taxonomy" id="3064282"/>
    <lineage>
        <taxon>Bacteria</taxon>
        <taxon>Pseudomonadati</taxon>
        <taxon>Pseudomonadota</taxon>
        <taxon>Alphaproteobacteria</taxon>
        <taxon>Rhodospirillales</taxon>
        <taxon>Dongiaceae</taxon>
        <taxon>Dongia</taxon>
    </lineage>
</organism>
<comment type="caution">
    <text evidence="1">The sequence shown here is derived from an EMBL/GenBank/DDBJ whole genome shotgun (WGS) entry which is preliminary data.</text>
</comment>
<dbReference type="Proteomes" id="UP001230156">
    <property type="component" value="Unassembled WGS sequence"/>
</dbReference>
<dbReference type="InterPro" id="IPR002591">
    <property type="entry name" value="Phosphodiest/P_Trfase"/>
</dbReference>
<name>A0ABU0YRB0_9PROT</name>
<proteinExistence type="predicted"/>
<dbReference type="Pfam" id="PF01663">
    <property type="entry name" value="Phosphodiest"/>
    <property type="match status" value="1"/>
</dbReference>
<protein>
    <submittedName>
        <fullName evidence="1">Alkaline phosphatase family protein</fullName>
    </submittedName>
</protein>
<evidence type="ECO:0000313" key="1">
    <source>
        <dbReference type="EMBL" id="MDQ7249323.1"/>
    </source>
</evidence>